<gene>
    <name evidence="3" type="ORF">GQ26_0211090</name>
</gene>
<feature type="domain" description="Beta-lactamase-like ARB-00930-like C-terminal" evidence="2">
    <location>
        <begin position="2"/>
        <end position="131"/>
    </location>
</feature>
<sequence>MEEADKIYTGTYSAQDTAKVNSSFVISIDDGPGLKLEQWASDSQDISQVVKALNGIETPDIQLYPTRLQQKQNGCVHQSFRAVFGSTSSGGSLGLVTGSSISWKLVDSYRSGNIGVDEFLFELDAGTGRYVNRSLIVHLTTNPIHPAPATLMRRSTYTLPGLGISVCIFALIIAAWHLLFAGDKWRSIPQKVGLGDVIHSPGPSSYMPNGSPPPFNISAFIPGIPKKQGAYYSKALVIAKTKKEDTAWTESKLEGSDWDVSIYVVDDPTAPLHPPKNKGHEAMVYLTYIIDNYDNLPDIMAFMHAHQFAWHNEEIFELDAVEMLRRLSLERVTREGYMNMRCHWSPGCPDHLRPGVIDEDIGKKEERLIAKAWSEIFPGMDIPQVLSQPCCAQFVLSRERVRTIPRGRFVHYRQWLINTDMRDTMSGRVWEYIWHLVFTGQEVSCPSQNACLCDGYGVCFGGDEEVNYYYRTLWRIRDANDELKKWQEMDGTLDEDARMRLSLDEMADAEPSEDDSQGILLMAEVEEKTSELARLKKEALKKGADPVYRAWAAGRQYKAGDGY</sequence>
<comment type="caution">
    <text evidence="3">The sequence shown here is derived from an EMBL/GenBank/DDBJ whole genome shotgun (WGS) entry which is preliminary data.</text>
</comment>
<proteinExistence type="predicted"/>
<dbReference type="EMBL" id="JPOX01000021">
    <property type="protein sequence ID" value="KFX45915.1"/>
    <property type="molecule type" value="Genomic_DNA"/>
</dbReference>
<dbReference type="GO" id="GO:0032259">
    <property type="term" value="P:methylation"/>
    <property type="evidence" value="ECO:0007669"/>
    <property type="project" value="UniProtKB-KW"/>
</dbReference>
<protein>
    <submittedName>
        <fullName evidence="3">Histone-lysine N-methyltransferase 2B</fullName>
    </submittedName>
</protein>
<reference evidence="3" key="2">
    <citation type="journal article" date="2014" name="PLoS Genet.">
        <title>Signature gene expression reveals novel clues to the molecular mechanisms of dimorphic transition in Penicillium marneffei.</title>
        <authorList>
            <person name="Yang E."/>
            <person name="Wang G."/>
            <person name="Cai J."/>
            <person name="Woo P.C."/>
            <person name="Lau S.K."/>
            <person name="Yuen K.-Y."/>
            <person name="Chow W.-N."/>
            <person name="Lin X."/>
        </authorList>
    </citation>
    <scope>NUCLEOTIDE SEQUENCE</scope>
    <source>
        <strain evidence="3">PM1</strain>
    </source>
</reference>
<dbReference type="Pfam" id="PF11913">
    <property type="entry name" value="DUF3431"/>
    <property type="match status" value="1"/>
</dbReference>
<feature type="transmembrane region" description="Helical" evidence="1">
    <location>
        <begin position="157"/>
        <end position="179"/>
    </location>
</feature>
<keyword evidence="1" id="KW-0812">Transmembrane</keyword>
<dbReference type="AlphaFoldDB" id="A0A093V168"/>
<dbReference type="InterPro" id="IPR021838">
    <property type="entry name" value="DUF3431"/>
</dbReference>
<dbReference type="PANTHER" id="PTHR37490">
    <property type="entry name" value="EXPRESSED PROTEIN"/>
    <property type="match status" value="1"/>
</dbReference>
<dbReference type="eggNOG" id="ENOG502RYM3">
    <property type="taxonomic scope" value="Eukaryota"/>
</dbReference>
<reference key="1">
    <citation type="journal article" date="2014" name="PLoS Genet.">
        <title>Signature Gene Expression Reveals Novel Clues to the Molecular Mechanisms of Dimorphic Transition in Penicillium marneffei.</title>
        <authorList>
            <person name="Yang E."/>
            <person name="Wang G."/>
            <person name="Cai J."/>
            <person name="Woo P.C."/>
            <person name="Lau S.K."/>
            <person name="Yuen K.-Y."/>
            <person name="Chow W.-N."/>
            <person name="Lin X."/>
        </authorList>
    </citation>
    <scope>NUCLEOTIDE SEQUENCE [LARGE SCALE GENOMIC DNA]</scope>
    <source>
        <strain>PM1</strain>
    </source>
</reference>
<dbReference type="PANTHER" id="PTHR37490:SF3">
    <property type="entry name" value="DUF3431 DOMAIN CONTAINING PROTEIN"/>
    <property type="match status" value="1"/>
</dbReference>
<organism evidence="3">
    <name type="scientific">Talaromyces marneffei PM1</name>
    <dbReference type="NCBI Taxonomy" id="1077442"/>
    <lineage>
        <taxon>Eukaryota</taxon>
        <taxon>Fungi</taxon>
        <taxon>Dikarya</taxon>
        <taxon>Ascomycota</taxon>
        <taxon>Pezizomycotina</taxon>
        <taxon>Eurotiomycetes</taxon>
        <taxon>Eurotiomycetidae</taxon>
        <taxon>Eurotiales</taxon>
        <taxon>Trichocomaceae</taxon>
        <taxon>Talaromyces</taxon>
        <taxon>Talaromyces sect. Talaromyces</taxon>
    </lineage>
</organism>
<keyword evidence="1" id="KW-0472">Membrane</keyword>
<evidence type="ECO:0000256" key="1">
    <source>
        <dbReference type="SAM" id="Phobius"/>
    </source>
</evidence>
<evidence type="ECO:0000313" key="3">
    <source>
        <dbReference type="EMBL" id="KFX45915.1"/>
    </source>
</evidence>
<name>A0A093V168_TALMA</name>
<dbReference type="Pfam" id="PF26335">
    <property type="entry name" value="ARB_00930_C"/>
    <property type="match status" value="1"/>
</dbReference>
<accession>A0A093V168</accession>
<dbReference type="GO" id="GO:0008168">
    <property type="term" value="F:methyltransferase activity"/>
    <property type="evidence" value="ECO:0007669"/>
    <property type="project" value="UniProtKB-KW"/>
</dbReference>
<keyword evidence="1" id="KW-1133">Transmembrane helix</keyword>
<evidence type="ECO:0000259" key="2">
    <source>
        <dbReference type="Pfam" id="PF26335"/>
    </source>
</evidence>
<dbReference type="InterPro" id="IPR058664">
    <property type="entry name" value="ARB_00930-like_C"/>
</dbReference>
<dbReference type="HOGENOM" id="CLU_031559_1_2_1"/>
<keyword evidence="3" id="KW-0489">Methyltransferase</keyword>
<keyword evidence="3" id="KW-0808">Transferase</keyword>